<evidence type="ECO:0000313" key="2">
    <source>
        <dbReference type="EMBL" id="TGO61253.1"/>
    </source>
</evidence>
<sequence length="658" mass="76618">MALIVFRWKNKKFTEDVSDDYVVATTKIARRKNFSIDVMLKEGNQVKIHPTIRFTLSPLFHARQTDLVRSMSREPINWDQIEKSIVDHRRRHDLKPKVSLVLPQQFRVIDVERDKVILAPDHCEFVALSYVWGETTSDLMLCTSNVQQLAEDFSISRMDIPATIKDAMIACEMIGKRYLWVDRLCIVQDESDDIKLAQMERMGDVYSSAFLTIVGACGNDARSGLAGIDGKPRTRAPWVISLNKTILVEDVDHPFYIQSEIPKWHTRGWTFQELVLSSRLLIFTDFGVCYMCNPKDRSNGGDEGAFEFLPNNFMSLQIYDLEARNIRSIIAKYSERHLTYDADRVRAFSGIFNHLGVRHQSGMPWNEFDDNLFWRPCLWKQASRTHDSSEAALFPTWSWSSVAGPVKFDNYDFHVPVTTWAHFSPEEGNFFVLIPPEMERYGWHQLAHTERFYDLEHWIALRDCKCKGLNQECCEDCCLDSHTRVRMNMQRRTSNFLKKFSAEDTNAALIPGRLLLLTQTARLRLEYYGTFSFEHGFSQTEFSLWNEDEQWTGIIQLSKYDAEPIMEMCKGGNKAFFDFAAISISYIWDGSSPLHRFFDNTKARVFFYQAPFTQEDEVKLFPESKEKFFQEVRYKGYYKPSPDSIVDELPVLNVMLLR</sequence>
<dbReference type="InterPro" id="IPR010730">
    <property type="entry name" value="HET"/>
</dbReference>
<keyword evidence="3" id="KW-1185">Reference proteome</keyword>
<name>A0A4Z1IWQ0_9HELO</name>
<protein>
    <recommendedName>
        <fullName evidence="1">Heterokaryon incompatibility domain-containing protein</fullName>
    </recommendedName>
</protein>
<evidence type="ECO:0000259" key="1">
    <source>
        <dbReference type="Pfam" id="PF06985"/>
    </source>
</evidence>
<dbReference type="OrthoDB" id="2958217at2759"/>
<evidence type="ECO:0000313" key="3">
    <source>
        <dbReference type="Proteomes" id="UP000297229"/>
    </source>
</evidence>
<dbReference type="STRING" id="278938.A0A4Z1IWQ0"/>
<dbReference type="PANTHER" id="PTHR33112">
    <property type="entry name" value="DOMAIN PROTEIN, PUTATIVE-RELATED"/>
    <property type="match status" value="1"/>
</dbReference>
<dbReference type="Pfam" id="PF06985">
    <property type="entry name" value="HET"/>
    <property type="match status" value="1"/>
</dbReference>
<feature type="domain" description="Heterokaryon incompatibility" evidence="1">
    <location>
        <begin position="125"/>
        <end position="273"/>
    </location>
</feature>
<dbReference type="Proteomes" id="UP000297229">
    <property type="component" value="Unassembled WGS sequence"/>
</dbReference>
<organism evidence="2 3">
    <name type="scientific">Botrytis elliptica</name>
    <dbReference type="NCBI Taxonomy" id="278938"/>
    <lineage>
        <taxon>Eukaryota</taxon>
        <taxon>Fungi</taxon>
        <taxon>Dikarya</taxon>
        <taxon>Ascomycota</taxon>
        <taxon>Pezizomycotina</taxon>
        <taxon>Leotiomycetes</taxon>
        <taxon>Helotiales</taxon>
        <taxon>Sclerotiniaceae</taxon>
        <taxon>Botrytis</taxon>
    </lineage>
</organism>
<comment type="caution">
    <text evidence="2">The sequence shown here is derived from an EMBL/GenBank/DDBJ whole genome shotgun (WGS) entry which is preliminary data.</text>
</comment>
<reference evidence="2 3" key="1">
    <citation type="submission" date="2017-12" db="EMBL/GenBank/DDBJ databases">
        <title>Comparative genomics of Botrytis spp.</title>
        <authorList>
            <person name="Valero-Jimenez C.A."/>
            <person name="Tapia P."/>
            <person name="Veloso J."/>
            <person name="Silva-Moreno E."/>
            <person name="Staats M."/>
            <person name="Valdes J.H."/>
            <person name="Van Kan J.A.L."/>
        </authorList>
    </citation>
    <scope>NUCLEOTIDE SEQUENCE [LARGE SCALE GENOMIC DNA]</scope>
    <source>
        <strain evidence="2 3">Be9601</strain>
    </source>
</reference>
<dbReference type="EMBL" id="PQXM01001165">
    <property type="protein sequence ID" value="TGO61253.1"/>
    <property type="molecule type" value="Genomic_DNA"/>
</dbReference>
<proteinExistence type="predicted"/>
<accession>A0A4Z1IWQ0</accession>
<gene>
    <name evidence="2" type="ORF">BELL_1167g00030</name>
</gene>
<dbReference type="PANTHER" id="PTHR33112:SF16">
    <property type="entry name" value="HETEROKARYON INCOMPATIBILITY DOMAIN-CONTAINING PROTEIN"/>
    <property type="match status" value="1"/>
</dbReference>
<dbReference type="AlphaFoldDB" id="A0A4Z1IWQ0"/>